<dbReference type="CDD" id="cd05121">
    <property type="entry name" value="ABC1_ADCK3-like"/>
    <property type="match status" value="1"/>
</dbReference>
<dbReference type="EMBL" id="JAEVHL010000138">
    <property type="protein sequence ID" value="MBM0278018.1"/>
    <property type="molecule type" value="Genomic_DNA"/>
</dbReference>
<protein>
    <submittedName>
        <fullName evidence="5">AarF/ABC1/UbiB kinase family protein</fullName>
    </submittedName>
</protein>
<evidence type="ECO:0000256" key="1">
    <source>
        <dbReference type="ARBA" id="ARBA00009670"/>
    </source>
</evidence>
<feature type="compositionally biased region" description="Basic residues" evidence="2">
    <location>
        <begin position="656"/>
        <end position="672"/>
    </location>
</feature>
<feature type="transmembrane region" description="Helical" evidence="3">
    <location>
        <begin position="35"/>
        <end position="56"/>
    </location>
</feature>
<organism evidence="5 6">
    <name type="scientific">Micromonospora tarensis</name>
    <dbReference type="NCBI Taxonomy" id="2806100"/>
    <lineage>
        <taxon>Bacteria</taxon>
        <taxon>Bacillati</taxon>
        <taxon>Actinomycetota</taxon>
        <taxon>Actinomycetes</taxon>
        <taxon>Micromonosporales</taxon>
        <taxon>Micromonosporaceae</taxon>
        <taxon>Micromonospora</taxon>
    </lineage>
</organism>
<feature type="transmembrane region" description="Helical" evidence="3">
    <location>
        <begin position="6"/>
        <end position="23"/>
    </location>
</feature>
<comment type="similarity">
    <text evidence="1">Belongs to the protein kinase superfamily. ADCK protein kinase family.</text>
</comment>
<dbReference type="Pfam" id="PF03109">
    <property type="entry name" value="ABC1"/>
    <property type="match status" value="1"/>
</dbReference>
<accession>A0ABS1YKS0</accession>
<dbReference type="SUPFAM" id="SSF56112">
    <property type="entry name" value="Protein kinase-like (PK-like)"/>
    <property type="match status" value="1"/>
</dbReference>
<dbReference type="Proteomes" id="UP000622245">
    <property type="component" value="Unassembled WGS sequence"/>
</dbReference>
<dbReference type="InterPro" id="IPR050154">
    <property type="entry name" value="UbiB_kinase"/>
</dbReference>
<dbReference type="PANTHER" id="PTHR10566">
    <property type="entry name" value="CHAPERONE-ACTIVITY OF BC1 COMPLEX CABC1 -RELATED"/>
    <property type="match status" value="1"/>
</dbReference>
<feature type="domain" description="Protein kinase" evidence="4">
    <location>
        <begin position="199"/>
        <end position="516"/>
    </location>
</feature>
<sequence>MTSELLSIGGLLTVVGGLALCGAPKRYGRPLPPGAWRPAVVAGVGTAAAALTVAVLPEWPAQVVACGLVLLVTVAVARLMPGPPRDLAAPETPGPVLRHRLLRTVIAVIRYLLARRRDTYLHAADRERQARALRAAIERGGVTCVKLGQALSTRADLLPAELVRELARLQDNVPPTPWPQIRQVLIEELGDSPEAVFAEIDPEPLAAASVAQVHRARLRSGADVVVKVQRPGIEPILRADLRVLFRLARIAHLCSARARRLGVRRLAAGFATATSEELDFRIEVNNMAVVRAEQRSRLTPGTVVPHVYESMQTRRVIVMERFEGIPLTADCAVIDGGGHDRMELARTLFRCVLRQIVTGGVFHADPHPGNIILMHDGRLGLIDFGIVGRLDARDRAAIRTLFAAVNVGDATTVAKSLLKLTIAPENLDELSLRQALRDFIDRYIVPGAMPDMQLISELFRLITRFGLAVPPPVAAVVRCLTTVQGTIARLEPRFNMIAECNRLVASEFRERVHAWSSGPRPLLDDVASAFGVLATLPWRVGRLLHRLEGEPRPSAPAPAPAPRVLAVARRLALVPLGVTAASLVLLHLGAGSAPVLDIPPGGTLALCVLGLIGVLVTPVLLSRGRSGGVPTGRPPVPRRRRARAVRPSVDVPRSTRCPRGRPSRPRARPFPKYVARNRVRPVPLTGFDAALKSDQRR</sequence>
<dbReference type="InterPro" id="IPR000719">
    <property type="entry name" value="Prot_kinase_dom"/>
</dbReference>
<feature type="transmembrane region" description="Helical" evidence="3">
    <location>
        <begin position="62"/>
        <end position="80"/>
    </location>
</feature>
<feature type="region of interest" description="Disordered" evidence="2">
    <location>
        <begin position="624"/>
        <end position="672"/>
    </location>
</feature>
<evidence type="ECO:0000259" key="4">
    <source>
        <dbReference type="PROSITE" id="PS50011"/>
    </source>
</evidence>
<name>A0ABS1YKS0_9ACTN</name>
<feature type="transmembrane region" description="Helical" evidence="3">
    <location>
        <begin position="602"/>
        <end position="621"/>
    </location>
</feature>
<comment type="caution">
    <text evidence="5">The sequence shown here is derived from an EMBL/GenBank/DDBJ whole genome shotgun (WGS) entry which is preliminary data.</text>
</comment>
<keyword evidence="5" id="KW-0808">Transferase</keyword>
<evidence type="ECO:0000256" key="3">
    <source>
        <dbReference type="SAM" id="Phobius"/>
    </source>
</evidence>
<dbReference type="GO" id="GO:0016301">
    <property type="term" value="F:kinase activity"/>
    <property type="evidence" value="ECO:0007669"/>
    <property type="project" value="UniProtKB-KW"/>
</dbReference>
<feature type="compositionally biased region" description="Low complexity" evidence="2">
    <location>
        <begin position="645"/>
        <end position="655"/>
    </location>
</feature>
<dbReference type="PROSITE" id="PS50011">
    <property type="entry name" value="PROTEIN_KINASE_DOM"/>
    <property type="match status" value="1"/>
</dbReference>
<evidence type="ECO:0000313" key="5">
    <source>
        <dbReference type="EMBL" id="MBM0278018.1"/>
    </source>
</evidence>
<evidence type="ECO:0000313" key="6">
    <source>
        <dbReference type="Proteomes" id="UP000622245"/>
    </source>
</evidence>
<dbReference type="InterPro" id="IPR004147">
    <property type="entry name" value="ABC1_dom"/>
</dbReference>
<keyword evidence="6" id="KW-1185">Reference proteome</keyword>
<dbReference type="InterPro" id="IPR011009">
    <property type="entry name" value="Kinase-like_dom_sf"/>
</dbReference>
<dbReference type="PANTHER" id="PTHR10566:SF113">
    <property type="entry name" value="PROTEIN ACTIVITY OF BC1 COMPLEX KINASE 7, CHLOROPLASTIC"/>
    <property type="match status" value="1"/>
</dbReference>
<reference evidence="5 6" key="1">
    <citation type="submission" date="2021-01" db="EMBL/GenBank/DDBJ databases">
        <title>Draft genome sequence of Micromonospora sp. strain STR1s_6.</title>
        <authorList>
            <person name="Karlyshev A."/>
            <person name="Jawad R."/>
        </authorList>
    </citation>
    <scope>NUCLEOTIDE SEQUENCE [LARGE SCALE GENOMIC DNA]</scope>
    <source>
        <strain evidence="5 6">STR1S-6</strain>
    </source>
</reference>
<keyword evidence="3" id="KW-0472">Membrane</keyword>
<gene>
    <name evidence="5" type="ORF">JM949_22980</name>
</gene>
<dbReference type="RefSeq" id="WP_203150414.1">
    <property type="nucleotide sequence ID" value="NZ_JAEVHL010000138.1"/>
</dbReference>
<feature type="transmembrane region" description="Helical" evidence="3">
    <location>
        <begin position="571"/>
        <end position="590"/>
    </location>
</feature>
<keyword evidence="3" id="KW-0812">Transmembrane</keyword>
<evidence type="ECO:0000256" key="2">
    <source>
        <dbReference type="SAM" id="MobiDB-lite"/>
    </source>
</evidence>
<keyword evidence="5" id="KW-0418">Kinase</keyword>
<proteinExistence type="inferred from homology"/>
<keyword evidence="3" id="KW-1133">Transmembrane helix</keyword>